<evidence type="ECO:0000259" key="7">
    <source>
        <dbReference type="SMART" id="SM00560"/>
    </source>
</evidence>
<evidence type="ECO:0000256" key="5">
    <source>
        <dbReference type="SAM" id="MobiDB-lite"/>
    </source>
</evidence>
<dbReference type="InterPro" id="IPR013320">
    <property type="entry name" value="ConA-like_dom_sf"/>
</dbReference>
<evidence type="ECO:0000256" key="3">
    <source>
        <dbReference type="ARBA" id="ARBA00022729"/>
    </source>
</evidence>
<dbReference type="InterPro" id="IPR006558">
    <property type="entry name" value="LamG-like"/>
</dbReference>
<sequence>MRRLLVRSVVLLSVLQGMPVFPAAAQSVALTAERQAMVTGKPVEVMSQRTERAQVFAQPDGSYKMEQSAEPVRVRRGRDWVDVDTTVKARQDGRVAPAATVTPTLYSGGGTAALAEFGAGADRLVLRWPTALPTPELDGHKAIYREVLPGVDLHLETFKQGFGYALIVKNRAAARDPALRDIRIPVEGLTVKTEKGVRTAVTAAGKAIFQSPTSVVQDSRPDGDPGTRRGHSAITSSGDEIVITPDTGILDDPDAGFPIRIAEQWWPVGQFGWTSVYAQYPHDSYWNGANMGSDMRARAGYSGDWDWPPVTVRSFYHFDLRSMRDKQVLGAELNILGGYSATCANSTYWLAHSDGVWSGTTWANQPGTGHTQERWESGFGRTGCGARWVGWDVGSDVAWSNARTDHVTFRLSGPENDKYGWRKWDTTSQGEHPKLIVRFNQYPHTPGELTAAPKPGCAYAPDEPYVTTTTPTVKARLDDPDGGRLTAVFEFWNSGGSAPLHEAVVGEQESGSQFQVTAPAGLYRDGSRISWRVKARDPHGAESPWTRWCEISVDTTAPDRKPTVSSTDYPEGVSSGAPGKSGRFLFDAAGLADAAGFRYRVSGQGWKSVPAVHGSASVDIAPTTADPIRLDVTIEDRAGNVGQDNELRPELSNVRRYEIRVNGPTPPAGHWRLEGQHLDTEVRDSTGDHPGSFPAGKALWTKGRAGRALDFSGTAGSYVSTRNGPALDTTASFTVSAWVRLDTDPGSRWVTAVSQDGGHVSRFALQYKGESTRRWAFSMMSEDSTAPRIDSAVAMDDGFLPRVGVWTHLSGTYDVTAKKIRLYVNGLLAGESPHDGFWGSAAPKSLQIGRGMWADTIGDYWPGAIDEVKVHDRALSDVRIDNGPSELDALAQTSLQEAVFAFDEGSGVTTHDATGNPRVAALPARSWTTGRDGTTGFAMDSTYEGSDHVVADGPAVRTDDSFTVSAWVRPAKLARGVRTVAAQSGSVMSGFFLQYRWGEGEAAPSWQFVAPDADSGTSARPQVTSTEAVHDGAWTHLAAVYDESVPELRLYVNGAQSGAPRAVPAAKWNAAGAFQIGRALYLGRNVDPWLGAIDEVRVHSGVRSAGEIDAEASSPLPDRSRLPAHGRFIDLRGDHRSGNGPMPVEYRRENTLGFYAPPGTPGTHMLYSCVSVTASGSFNGFTSRSPDCEGHKSLGPLGPVYSSPPPGITPRKVTRCKVRDGWQEHFDSVTADCEGHTVEGELGYVLPYTLLSSYRTFDGPADRRSDVGNVPALYQVRRDLVALRSGDVTGLIPLHLCRSGTDTYASNDAACGSDQAERLKMLGWIWPRRPDDPAAQELFSCADIGQIRERFESTDPDCEGQEVLGSLGFGLDPARITG</sequence>
<dbReference type="InterPro" id="IPR042837">
    <property type="entry name" value="PTX3"/>
</dbReference>
<keyword evidence="4" id="KW-1015">Disulfide bond</keyword>
<dbReference type="InterPro" id="IPR055372">
    <property type="entry name" value="CBM96"/>
</dbReference>
<keyword evidence="9" id="KW-1185">Reference proteome</keyword>
<keyword evidence="3 6" id="KW-0732">Signal</keyword>
<comment type="subcellular location">
    <subcellularLocation>
        <location evidence="1">Secreted</location>
    </subcellularLocation>
</comment>
<dbReference type="Pfam" id="PF13385">
    <property type="entry name" value="Laminin_G_3"/>
    <property type="match status" value="2"/>
</dbReference>
<dbReference type="RefSeq" id="WP_397019364.1">
    <property type="nucleotide sequence ID" value="NZ_JBITMB010000002.1"/>
</dbReference>
<feature type="chain" id="PRO_5045499093" evidence="6">
    <location>
        <begin position="26"/>
        <end position="1378"/>
    </location>
</feature>
<dbReference type="EMBL" id="JBITMB010000002">
    <property type="protein sequence ID" value="MFI7439702.1"/>
    <property type="molecule type" value="Genomic_DNA"/>
</dbReference>
<name>A0ABW8A0Q2_9ACTN</name>
<reference evidence="8 9" key="1">
    <citation type="submission" date="2024-10" db="EMBL/GenBank/DDBJ databases">
        <title>The Natural Products Discovery Center: Release of the First 8490 Sequenced Strains for Exploring Actinobacteria Biosynthetic Diversity.</title>
        <authorList>
            <person name="Kalkreuter E."/>
            <person name="Kautsar S.A."/>
            <person name="Yang D."/>
            <person name="Bader C.D."/>
            <person name="Teijaro C.N."/>
            <person name="Fluegel L."/>
            <person name="Davis C.M."/>
            <person name="Simpson J.R."/>
            <person name="Lauterbach L."/>
            <person name="Steele A.D."/>
            <person name="Gui C."/>
            <person name="Meng S."/>
            <person name="Li G."/>
            <person name="Viehrig K."/>
            <person name="Ye F."/>
            <person name="Su P."/>
            <person name="Kiefer A.F."/>
            <person name="Nichols A."/>
            <person name="Cepeda A.J."/>
            <person name="Yan W."/>
            <person name="Fan B."/>
            <person name="Jiang Y."/>
            <person name="Adhikari A."/>
            <person name="Zheng C.-J."/>
            <person name="Schuster L."/>
            <person name="Cowan T.M."/>
            <person name="Smanski M.J."/>
            <person name="Chevrette M.G."/>
            <person name="De Carvalho L.P.S."/>
            <person name="Shen B."/>
        </authorList>
    </citation>
    <scope>NUCLEOTIDE SEQUENCE [LARGE SCALE GENOMIC DNA]</scope>
    <source>
        <strain evidence="8 9">NPDC049503</strain>
    </source>
</reference>
<dbReference type="SUPFAM" id="SSF49899">
    <property type="entry name" value="Concanavalin A-like lectins/glucanases"/>
    <property type="match status" value="2"/>
</dbReference>
<accession>A0ABW8A0Q2</accession>
<protein>
    <submittedName>
        <fullName evidence="8">LamG-like jellyroll fold domain-containing protein</fullName>
    </submittedName>
</protein>
<feature type="region of interest" description="Disordered" evidence="5">
    <location>
        <begin position="212"/>
        <end position="237"/>
    </location>
</feature>
<gene>
    <name evidence="8" type="ORF">ACIBP5_07060</name>
</gene>
<dbReference type="PANTHER" id="PTHR46943">
    <property type="entry name" value="PENTRAXIN-RELATED PROTEIN PTX3"/>
    <property type="match status" value="1"/>
</dbReference>
<evidence type="ECO:0000256" key="1">
    <source>
        <dbReference type="ARBA" id="ARBA00004613"/>
    </source>
</evidence>
<dbReference type="Gene3D" id="2.60.120.200">
    <property type="match status" value="2"/>
</dbReference>
<evidence type="ECO:0000256" key="2">
    <source>
        <dbReference type="ARBA" id="ARBA00022525"/>
    </source>
</evidence>
<dbReference type="Proteomes" id="UP001612928">
    <property type="component" value="Unassembled WGS sequence"/>
</dbReference>
<evidence type="ECO:0000256" key="6">
    <source>
        <dbReference type="SAM" id="SignalP"/>
    </source>
</evidence>
<feature type="domain" description="LamG-like jellyroll fold" evidence="7">
    <location>
        <begin position="731"/>
        <end position="878"/>
    </location>
</feature>
<evidence type="ECO:0000313" key="9">
    <source>
        <dbReference type="Proteomes" id="UP001612928"/>
    </source>
</evidence>
<dbReference type="SMART" id="SM00560">
    <property type="entry name" value="LamGL"/>
    <property type="match status" value="2"/>
</dbReference>
<dbReference type="PANTHER" id="PTHR46943:SF1">
    <property type="entry name" value="PENTRAXIN-RELATED PROTEIN PTX3"/>
    <property type="match status" value="1"/>
</dbReference>
<keyword evidence="2" id="KW-0964">Secreted</keyword>
<feature type="domain" description="LamG-like jellyroll fold" evidence="7">
    <location>
        <begin position="960"/>
        <end position="1106"/>
    </location>
</feature>
<feature type="signal peptide" evidence="6">
    <location>
        <begin position="1"/>
        <end position="25"/>
    </location>
</feature>
<evidence type="ECO:0000313" key="8">
    <source>
        <dbReference type="EMBL" id="MFI7439702.1"/>
    </source>
</evidence>
<organism evidence="8 9">
    <name type="scientific">Nonomuraea indica</name>
    <dbReference type="NCBI Taxonomy" id="1581193"/>
    <lineage>
        <taxon>Bacteria</taxon>
        <taxon>Bacillati</taxon>
        <taxon>Actinomycetota</taxon>
        <taxon>Actinomycetes</taxon>
        <taxon>Streptosporangiales</taxon>
        <taxon>Streptosporangiaceae</taxon>
        <taxon>Nonomuraea</taxon>
    </lineage>
</organism>
<evidence type="ECO:0000256" key="4">
    <source>
        <dbReference type="ARBA" id="ARBA00023157"/>
    </source>
</evidence>
<proteinExistence type="predicted"/>
<comment type="caution">
    <text evidence="8">The sequence shown here is derived from an EMBL/GenBank/DDBJ whole genome shotgun (WGS) entry which is preliminary data.</text>
</comment>
<dbReference type="Pfam" id="PF24517">
    <property type="entry name" value="CBM96"/>
    <property type="match status" value="1"/>
</dbReference>